<protein>
    <recommendedName>
        <fullName evidence="5">ATP-grasp domain-containing protein</fullName>
    </recommendedName>
</protein>
<feature type="domain" description="ATP-grasp" evidence="5">
    <location>
        <begin position="87"/>
        <end position="297"/>
    </location>
</feature>
<dbReference type="PANTHER" id="PTHR43585">
    <property type="entry name" value="FUMIPYRROLE BIOSYNTHESIS PROTEIN C"/>
    <property type="match status" value="1"/>
</dbReference>
<name>F0JGT9_9BACT</name>
<dbReference type="EMBL" id="CP003220">
    <property type="protein sequence ID" value="EGB15129.1"/>
    <property type="molecule type" value="Genomic_DNA"/>
</dbReference>
<dbReference type="GO" id="GO:0005524">
    <property type="term" value="F:ATP binding"/>
    <property type="evidence" value="ECO:0007669"/>
    <property type="project" value="UniProtKB-UniRule"/>
</dbReference>
<evidence type="ECO:0000256" key="4">
    <source>
        <dbReference type="PROSITE-ProRule" id="PRU00409"/>
    </source>
</evidence>
<keyword evidence="2 4" id="KW-0547">Nucleotide-binding</keyword>
<dbReference type="RefSeq" id="WP_014322556.1">
    <property type="nucleotide sequence ID" value="NC_016803.1"/>
</dbReference>
<keyword evidence="3 4" id="KW-0067">ATP-binding</keyword>
<dbReference type="Proteomes" id="UP000007845">
    <property type="component" value="Chromosome"/>
</dbReference>
<accession>F0JGT9</accession>
<keyword evidence="7" id="KW-1185">Reference proteome</keyword>
<dbReference type="InterPro" id="IPR011761">
    <property type="entry name" value="ATP-grasp"/>
</dbReference>
<dbReference type="eggNOG" id="COG0189">
    <property type="taxonomic scope" value="Bacteria"/>
</dbReference>
<evidence type="ECO:0000313" key="6">
    <source>
        <dbReference type="EMBL" id="EGB15129.1"/>
    </source>
</evidence>
<dbReference type="PANTHER" id="PTHR43585:SF2">
    <property type="entry name" value="ATP-GRASP ENZYME FSQD"/>
    <property type="match status" value="1"/>
</dbReference>
<dbReference type="GO" id="GO:0046872">
    <property type="term" value="F:metal ion binding"/>
    <property type="evidence" value="ECO:0007669"/>
    <property type="project" value="InterPro"/>
</dbReference>
<evidence type="ECO:0000256" key="2">
    <source>
        <dbReference type="ARBA" id="ARBA00022741"/>
    </source>
</evidence>
<dbReference type="STRING" id="641491.DND132_1923"/>
<evidence type="ECO:0000259" key="5">
    <source>
        <dbReference type="PROSITE" id="PS50975"/>
    </source>
</evidence>
<evidence type="ECO:0000256" key="1">
    <source>
        <dbReference type="ARBA" id="ARBA00022598"/>
    </source>
</evidence>
<dbReference type="Gene3D" id="3.30.470.20">
    <property type="entry name" value="ATP-grasp fold, B domain"/>
    <property type="match status" value="1"/>
</dbReference>
<keyword evidence="1" id="KW-0436">Ligase</keyword>
<dbReference type="GO" id="GO:0016874">
    <property type="term" value="F:ligase activity"/>
    <property type="evidence" value="ECO:0007669"/>
    <property type="project" value="UniProtKB-KW"/>
</dbReference>
<dbReference type="Pfam" id="PF13535">
    <property type="entry name" value="ATP-grasp_4"/>
    <property type="match status" value="1"/>
</dbReference>
<organism evidence="6 7">
    <name type="scientific">Pseudodesulfovibrio mercurii</name>
    <dbReference type="NCBI Taxonomy" id="641491"/>
    <lineage>
        <taxon>Bacteria</taxon>
        <taxon>Pseudomonadati</taxon>
        <taxon>Thermodesulfobacteriota</taxon>
        <taxon>Desulfovibrionia</taxon>
        <taxon>Desulfovibrionales</taxon>
        <taxon>Desulfovibrionaceae</taxon>
    </lineage>
</organism>
<proteinExistence type="predicted"/>
<dbReference type="AlphaFoldDB" id="F0JGT9"/>
<dbReference type="HOGENOM" id="CLU_061134_0_0_7"/>
<evidence type="ECO:0000313" key="7">
    <source>
        <dbReference type="Proteomes" id="UP000007845"/>
    </source>
</evidence>
<reference evidence="6 7" key="1">
    <citation type="journal article" date="2011" name="J. Bacteriol.">
        <title>Genome sequence of the mercury-methylating strain Desulfovibrio desulfuricans ND132.</title>
        <authorList>
            <person name="Brown S.D."/>
            <person name="Gilmour C.C."/>
            <person name="Kucken A.M."/>
            <person name="Wall J.D."/>
            <person name="Elias D.A."/>
            <person name="Brandt C.C."/>
            <person name="Podar M."/>
            <person name="Chertkov O."/>
            <person name="Held B."/>
            <person name="Bruce D.C."/>
            <person name="Detter J.C."/>
            <person name="Tapia R."/>
            <person name="Han C.S."/>
            <person name="Goodwin L.A."/>
            <person name="Cheng J.F."/>
            <person name="Pitluck S."/>
            <person name="Woyke T."/>
            <person name="Mikhailova N."/>
            <person name="Ivanova N.N."/>
            <person name="Han J."/>
            <person name="Lucas S."/>
            <person name="Lapidus A.L."/>
            <person name="Land M.L."/>
            <person name="Hauser L.J."/>
            <person name="Palumbo A.V."/>
        </authorList>
    </citation>
    <scope>NUCLEOTIDE SEQUENCE [LARGE SCALE GENOMIC DNA]</scope>
    <source>
        <strain evidence="6 7">ND132</strain>
    </source>
</reference>
<evidence type="ECO:0000256" key="3">
    <source>
        <dbReference type="ARBA" id="ARBA00022840"/>
    </source>
</evidence>
<dbReference type="KEGG" id="ddn:DND132_1923"/>
<sequence length="387" mass="43769">MIVLDYPYVSRFLTDSVLELGQAVLDTPQARRLAGDAPLHYIDEIEFSARLALGGKVYTNSENGLGHVLRCRCNEDLARQIDICKDKALFRESVAALHPDYRFRRVPFEDLAGLDAPDVDYPFIIKPTRGFFSLGVHVVNTPADWPAAVRAIEAERAALNAEYPEAVVSGGEFIIEQSIDGEEYAIDVYFDAEGNPVITNILHHTFLSADDVSDRLYYTSARIIETWLLPFTDYLRDVARECGFRDFVSHIEVRVTETGDIIPIEANPLRLAGWCVADITALAWGFNPYECYFKELRPDWDAILTENQGMATAMVIGDLPSSLDRTRIRDVDYEGFQSLFANILELRKIDYHQYPVFAFAFVSLPETELPALKQTVSQDFTRFVVTE</sequence>
<dbReference type="PROSITE" id="PS50975">
    <property type="entry name" value="ATP_GRASP"/>
    <property type="match status" value="1"/>
</dbReference>
<dbReference type="InterPro" id="IPR052032">
    <property type="entry name" value="ATP-dep_AA_Ligase"/>
</dbReference>
<dbReference type="OrthoDB" id="6964321at2"/>
<dbReference type="SUPFAM" id="SSF56059">
    <property type="entry name" value="Glutathione synthetase ATP-binding domain-like"/>
    <property type="match status" value="1"/>
</dbReference>
<gene>
    <name evidence="6" type="ORF">DND132_1923</name>
</gene>